<feature type="region of interest" description="Disordered" evidence="1">
    <location>
        <begin position="116"/>
        <end position="137"/>
    </location>
</feature>
<keyword evidence="3" id="KW-1185">Reference proteome</keyword>
<dbReference type="AlphaFoldDB" id="A0AAV9UQ22"/>
<dbReference type="Proteomes" id="UP001375240">
    <property type="component" value="Unassembled WGS sequence"/>
</dbReference>
<evidence type="ECO:0000256" key="1">
    <source>
        <dbReference type="SAM" id="MobiDB-lite"/>
    </source>
</evidence>
<proteinExistence type="predicted"/>
<reference evidence="2 3" key="1">
    <citation type="submission" date="2019-10" db="EMBL/GenBank/DDBJ databases">
        <authorList>
            <person name="Palmer J.M."/>
        </authorList>
    </citation>
    <scope>NUCLEOTIDE SEQUENCE [LARGE SCALE GENOMIC DNA]</scope>
    <source>
        <strain evidence="2 3">TWF696</strain>
    </source>
</reference>
<sequence>MRDGFKSTVGSAFASGSQVQASQLGGQYGQVCLLAFCGTASQGQLALIDPSTGGISSSCFPAAGLSLLSGLVPLVYYMFASLVRVDYTGPSAALAPDSLPALDHGLGSLACSCDERRGSLEGGGRREEGTGTVGNFP</sequence>
<protein>
    <submittedName>
        <fullName evidence="2">Uncharacterized protein</fullName>
    </submittedName>
</protein>
<evidence type="ECO:0000313" key="3">
    <source>
        <dbReference type="Proteomes" id="UP001375240"/>
    </source>
</evidence>
<accession>A0AAV9UQ22</accession>
<gene>
    <name evidence="2" type="ORF">TWF696_007830</name>
</gene>
<name>A0AAV9UQ22_9PEZI</name>
<organism evidence="2 3">
    <name type="scientific">Orbilia brochopaga</name>
    <dbReference type="NCBI Taxonomy" id="3140254"/>
    <lineage>
        <taxon>Eukaryota</taxon>
        <taxon>Fungi</taxon>
        <taxon>Dikarya</taxon>
        <taxon>Ascomycota</taxon>
        <taxon>Pezizomycotina</taxon>
        <taxon>Orbiliomycetes</taxon>
        <taxon>Orbiliales</taxon>
        <taxon>Orbiliaceae</taxon>
        <taxon>Orbilia</taxon>
    </lineage>
</organism>
<comment type="caution">
    <text evidence="2">The sequence shown here is derived from an EMBL/GenBank/DDBJ whole genome shotgun (WGS) entry which is preliminary data.</text>
</comment>
<dbReference type="EMBL" id="JAVHNQ010000006">
    <property type="protein sequence ID" value="KAK6344189.1"/>
    <property type="molecule type" value="Genomic_DNA"/>
</dbReference>
<evidence type="ECO:0000313" key="2">
    <source>
        <dbReference type="EMBL" id="KAK6344189.1"/>
    </source>
</evidence>
<feature type="compositionally biased region" description="Basic and acidic residues" evidence="1">
    <location>
        <begin position="116"/>
        <end position="129"/>
    </location>
</feature>